<evidence type="ECO:0000313" key="2">
    <source>
        <dbReference type="Proteomes" id="UP000823775"/>
    </source>
</evidence>
<evidence type="ECO:0000313" key="1">
    <source>
        <dbReference type="EMBL" id="MCD7464449.1"/>
    </source>
</evidence>
<dbReference type="EMBL" id="JACEIK010000965">
    <property type="protein sequence ID" value="MCD7464449.1"/>
    <property type="molecule type" value="Genomic_DNA"/>
</dbReference>
<sequence length="135" mass="14547">MAVRTPHPGLLWWDHYGGQDTAIIVLLQQKSSTQLRPPLNNVNPALQLLSKRSLSFLPSLSLDLGVVTSQCTPRRHALPVAASIPHRGIAIGLSLFLLLSRTVRPQFSLASAAVQCRVHCSTTPSGAVDLWAVPA</sequence>
<comment type="caution">
    <text evidence="1">The sequence shown here is derived from an EMBL/GenBank/DDBJ whole genome shotgun (WGS) entry which is preliminary data.</text>
</comment>
<proteinExistence type="predicted"/>
<keyword evidence="2" id="KW-1185">Reference proteome</keyword>
<name>A0ABS8T0D4_DATST</name>
<reference evidence="1 2" key="1">
    <citation type="journal article" date="2021" name="BMC Genomics">
        <title>Datura genome reveals duplications of psychoactive alkaloid biosynthetic genes and high mutation rate following tissue culture.</title>
        <authorList>
            <person name="Rajewski A."/>
            <person name="Carter-House D."/>
            <person name="Stajich J."/>
            <person name="Litt A."/>
        </authorList>
    </citation>
    <scope>NUCLEOTIDE SEQUENCE [LARGE SCALE GENOMIC DNA]</scope>
    <source>
        <strain evidence="1">AR-01</strain>
    </source>
</reference>
<protein>
    <submittedName>
        <fullName evidence="1">Uncharacterized protein</fullName>
    </submittedName>
</protein>
<dbReference type="Proteomes" id="UP000823775">
    <property type="component" value="Unassembled WGS sequence"/>
</dbReference>
<organism evidence="1 2">
    <name type="scientific">Datura stramonium</name>
    <name type="common">Jimsonweed</name>
    <name type="synonym">Common thornapple</name>
    <dbReference type="NCBI Taxonomy" id="4076"/>
    <lineage>
        <taxon>Eukaryota</taxon>
        <taxon>Viridiplantae</taxon>
        <taxon>Streptophyta</taxon>
        <taxon>Embryophyta</taxon>
        <taxon>Tracheophyta</taxon>
        <taxon>Spermatophyta</taxon>
        <taxon>Magnoliopsida</taxon>
        <taxon>eudicotyledons</taxon>
        <taxon>Gunneridae</taxon>
        <taxon>Pentapetalae</taxon>
        <taxon>asterids</taxon>
        <taxon>lamiids</taxon>
        <taxon>Solanales</taxon>
        <taxon>Solanaceae</taxon>
        <taxon>Solanoideae</taxon>
        <taxon>Datureae</taxon>
        <taxon>Datura</taxon>
    </lineage>
</organism>
<accession>A0ABS8T0D4</accession>
<gene>
    <name evidence="1" type="ORF">HAX54_052752</name>
</gene>